<keyword evidence="3" id="KW-0677">Repeat</keyword>
<dbReference type="InterPro" id="IPR010982">
    <property type="entry name" value="Lambda_DNA-bd_dom_sf"/>
</dbReference>
<protein>
    <submittedName>
        <fullName evidence="8">Tetratricopeptide repeat-containing protein</fullName>
    </submittedName>
</protein>
<dbReference type="InterPro" id="IPR051476">
    <property type="entry name" value="Bac_ResReg_Asp_Phosphatase"/>
</dbReference>
<name>A0A1I2L073_9BACL</name>
<dbReference type="AlphaFoldDB" id="A0A1I2L073"/>
<dbReference type="Pfam" id="PF13374">
    <property type="entry name" value="TPR_10"/>
    <property type="match status" value="1"/>
</dbReference>
<sequence length="444" mass="52404">MDPLEMREIGEVIRKVRKERGMRLEDLADEHISPATISNIERGVPHVSKDKVNYVLDKLGLSLDRLPEMMTREQKKLEDIRLQLTAVESLIESNETKLAAEKLEALQLEDDHPFAPHYHFLRGRYFLSERKWNRAEKALSNAIRLCEGNPHAERMNIKADAYNELSINSYYQNDMAKAVHFTDEGMEAFNPEGERKHVKYVLLRNKGIYLERMGRIVQALRIVDKVWPELKSIDQTETVLSFYWLRSDLLRRSGVLDEALKYAREGIEIARRNRVWISLFDLWTVLGTIYMDLKDWENAKACFDVVLSLRDKFPEKEMFITTYTRIGIMHMNLKEWDQAKLFLEEAIEKGEELNDVPRLTKALISMGDFYRLQAKNREAIPYYQRVEKLANRHNLKDLEYEAWFRLSQCWKDIDEEEFRRCTEKMFVVQEELDRESGGVSREVG</sequence>
<keyword evidence="2" id="KW-0963">Cytoplasm</keyword>
<dbReference type="RefSeq" id="WP_092035805.1">
    <property type="nucleotide sequence ID" value="NZ_FOOK01000003.1"/>
</dbReference>
<dbReference type="PROSITE" id="PS50005">
    <property type="entry name" value="TPR"/>
    <property type="match status" value="1"/>
</dbReference>
<dbReference type="PROSITE" id="PS50943">
    <property type="entry name" value="HTH_CROC1"/>
    <property type="match status" value="1"/>
</dbReference>
<evidence type="ECO:0000256" key="6">
    <source>
        <dbReference type="PROSITE-ProRule" id="PRU00339"/>
    </source>
</evidence>
<evidence type="ECO:0000256" key="3">
    <source>
        <dbReference type="ARBA" id="ARBA00022737"/>
    </source>
</evidence>
<evidence type="ECO:0000259" key="7">
    <source>
        <dbReference type="PROSITE" id="PS50943"/>
    </source>
</evidence>
<dbReference type="PANTHER" id="PTHR46630:SF1">
    <property type="entry name" value="TETRATRICOPEPTIDE REPEAT PROTEIN 29"/>
    <property type="match status" value="1"/>
</dbReference>
<proteinExistence type="inferred from homology"/>
<evidence type="ECO:0000313" key="9">
    <source>
        <dbReference type="Proteomes" id="UP000198661"/>
    </source>
</evidence>
<reference evidence="8 9" key="1">
    <citation type="submission" date="2016-10" db="EMBL/GenBank/DDBJ databases">
        <authorList>
            <person name="de Groot N.N."/>
        </authorList>
    </citation>
    <scope>NUCLEOTIDE SEQUENCE [LARGE SCALE GENOMIC DNA]</scope>
    <source>
        <strain evidence="8 9">DSM 44945</strain>
    </source>
</reference>
<dbReference type="SMART" id="SM00530">
    <property type="entry name" value="HTH_XRE"/>
    <property type="match status" value="1"/>
</dbReference>
<evidence type="ECO:0000256" key="1">
    <source>
        <dbReference type="ARBA" id="ARBA00004496"/>
    </source>
</evidence>
<keyword evidence="9" id="KW-1185">Reference proteome</keyword>
<feature type="repeat" description="TPR" evidence="6">
    <location>
        <begin position="280"/>
        <end position="313"/>
    </location>
</feature>
<dbReference type="Pfam" id="PF01381">
    <property type="entry name" value="HTH_3"/>
    <property type="match status" value="1"/>
</dbReference>
<accession>A0A1I2L073</accession>
<keyword evidence="4 6" id="KW-0802">TPR repeat</keyword>
<dbReference type="Gene3D" id="1.25.40.10">
    <property type="entry name" value="Tetratricopeptide repeat domain"/>
    <property type="match status" value="1"/>
</dbReference>
<dbReference type="InterPro" id="IPR001387">
    <property type="entry name" value="Cro/C1-type_HTH"/>
</dbReference>
<evidence type="ECO:0000313" key="8">
    <source>
        <dbReference type="EMBL" id="SFF72213.1"/>
    </source>
</evidence>
<comment type="subcellular location">
    <subcellularLocation>
        <location evidence="1">Cytoplasm</location>
    </subcellularLocation>
</comment>
<comment type="similarity">
    <text evidence="5">Belongs to the Rap family.</text>
</comment>
<evidence type="ECO:0000256" key="5">
    <source>
        <dbReference type="ARBA" id="ARBA00038253"/>
    </source>
</evidence>
<evidence type="ECO:0000256" key="2">
    <source>
        <dbReference type="ARBA" id="ARBA00022490"/>
    </source>
</evidence>
<organism evidence="8 9">
    <name type="scientific">Planifilum fulgidum</name>
    <dbReference type="NCBI Taxonomy" id="201973"/>
    <lineage>
        <taxon>Bacteria</taxon>
        <taxon>Bacillati</taxon>
        <taxon>Bacillota</taxon>
        <taxon>Bacilli</taxon>
        <taxon>Bacillales</taxon>
        <taxon>Thermoactinomycetaceae</taxon>
        <taxon>Planifilum</taxon>
    </lineage>
</organism>
<feature type="domain" description="HTH cro/C1-type" evidence="7">
    <location>
        <begin position="13"/>
        <end position="66"/>
    </location>
</feature>
<dbReference type="OrthoDB" id="2985637at2"/>
<dbReference type="SUPFAM" id="SSF47413">
    <property type="entry name" value="lambda repressor-like DNA-binding domains"/>
    <property type="match status" value="1"/>
</dbReference>
<dbReference type="Pfam" id="PF13176">
    <property type="entry name" value="TPR_7"/>
    <property type="match status" value="1"/>
</dbReference>
<dbReference type="Proteomes" id="UP000198661">
    <property type="component" value="Unassembled WGS sequence"/>
</dbReference>
<dbReference type="GO" id="GO:0003677">
    <property type="term" value="F:DNA binding"/>
    <property type="evidence" value="ECO:0007669"/>
    <property type="project" value="InterPro"/>
</dbReference>
<evidence type="ECO:0000256" key="4">
    <source>
        <dbReference type="ARBA" id="ARBA00022803"/>
    </source>
</evidence>
<dbReference type="EMBL" id="FOOK01000003">
    <property type="protein sequence ID" value="SFF72213.1"/>
    <property type="molecule type" value="Genomic_DNA"/>
</dbReference>
<dbReference type="SMART" id="SM00028">
    <property type="entry name" value="TPR"/>
    <property type="match status" value="5"/>
</dbReference>
<dbReference type="CDD" id="cd00093">
    <property type="entry name" value="HTH_XRE"/>
    <property type="match status" value="1"/>
</dbReference>
<dbReference type="InterPro" id="IPR011990">
    <property type="entry name" value="TPR-like_helical_dom_sf"/>
</dbReference>
<dbReference type="SUPFAM" id="SSF48452">
    <property type="entry name" value="TPR-like"/>
    <property type="match status" value="2"/>
</dbReference>
<gene>
    <name evidence="8" type="ORF">SAMN04488025_103172</name>
</gene>
<dbReference type="Pfam" id="PF13181">
    <property type="entry name" value="TPR_8"/>
    <property type="match status" value="1"/>
</dbReference>
<dbReference type="PANTHER" id="PTHR46630">
    <property type="entry name" value="TETRATRICOPEPTIDE REPEAT PROTEIN 29"/>
    <property type="match status" value="1"/>
</dbReference>
<dbReference type="STRING" id="201973.SAMN04488025_103172"/>
<dbReference type="GO" id="GO:0005737">
    <property type="term" value="C:cytoplasm"/>
    <property type="evidence" value="ECO:0007669"/>
    <property type="project" value="UniProtKB-SubCell"/>
</dbReference>
<dbReference type="InterPro" id="IPR019734">
    <property type="entry name" value="TPR_rpt"/>
</dbReference>
<dbReference type="Gene3D" id="1.10.260.40">
    <property type="entry name" value="lambda repressor-like DNA-binding domains"/>
    <property type="match status" value="1"/>
</dbReference>